<dbReference type="InterPro" id="IPR009799">
    <property type="entry name" value="EthD_dom"/>
</dbReference>
<evidence type="ECO:0000313" key="4">
    <source>
        <dbReference type="Proteomes" id="UP000002668"/>
    </source>
</evidence>
<sequence length="103" mass="11308">MSGAIVVVAYPRTDKSTFNKDYYISTHIPLVEKTWKPFGLKSWTVGELTADGPYSFTVVFEFESLEAFGKAIQDPGTKAVMEDVANFSSEQPVLLRGGVIARG</sequence>
<evidence type="ECO:0000259" key="2">
    <source>
        <dbReference type="Pfam" id="PF07110"/>
    </source>
</evidence>
<dbReference type="SUPFAM" id="SSF54909">
    <property type="entry name" value="Dimeric alpha+beta barrel"/>
    <property type="match status" value="1"/>
</dbReference>
<dbReference type="GO" id="GO:0016491">
    <property type="term" value="F:oxidoreductase activity"/>
    <property type="evidence" value="ECO:0007669"/>
    <property type="project" value="InterPro"/>
</dbReference>
<dbReference type="STRING" id="985895.E4ZX21"/>
<dbReference type="InParanoid" id="E4ZX21"/>
<dbReference type="GeneID" id="13281916"/>
<dbReference type="VEuPathDB" id="FungiDB:LEMA_P023830.1"/>
<accession>E4ZX21</accession>
<comment type="similarity">
    <text evidence="1">Belongs to the tpcK family.</text>
</comment>
<feature type="domain" description="EthD" evidence="2">
    <location>
        <begin position="20"/>
        <end position="89"/>
    </location>
</feature>
<dbReference type="OrthoDB" id="4892971at2759"/>
<reference evidence="4" key="1">
    <citation type="journal article" date="2011" name="Nat. Commun.">
        <title>Effector diversification within compartments of the Leptosphaeria maculans genome affected by Repeat-Induced Point mutations.</title>
        <authorList>
            <person name="Rouxel T."/>
            <person name="Grandaubert J."/>
            <person name="Hane J.K."/>
            <person name="Hoede C."/>
            <person name="van de Wouw A.P."/>
            <person name="Couloux A."/>
            <person name="Dominguez V."/>
            <person name="Anthouard V."/>
            <person name="Bally P."/>
            <person name="Bourras S."/>
            <person name="Cozijnsen A.J."/>
            <person name="Ciuffetti L.M."/>
            <person name="Degrave A."/>
            <person name="Dilmaghani A."/>
            <person name="Duret L."/>
            <person name="Fudal I."/>
            <person name="Goodwin S.B."/>
            <person name="Gout L."/>
            <person name="Glaser N."/>
            <person name="Linglin J."/>
            <person name="Kema G.H.J."/>
            <person name="Lapalu N."/>
            <person name="Lawrence C.B."/>
            <person name="May K."/>
            <person name="Meyer M."/>
            <person name="Ollivier B."/>
            <person name="Poulain J."/>
            <person name="Schoch C.L."/>
            <person name="Simon A."/>
            <person name="Spatafora J.W."/>
            <person name="Stachowiak A."/>
            <person name="Turgeon B.G."/>
            <person name="Tyler B.M."/>
            <person name="Vincent D."/>
            <person name="Weissenbach J."/>
            <person name="Amselem J."/>
            <person name="Quesneville H."/>
            <person name="Oliver R.P."/>
            <person name="Wincker P."/>
            <person name="Balesdent M.-H."/>
            <person name="Howlett B.J."/>
        </authorList>
    </citation>
    <scope>NUCLEOTIDE SEQUENCE [LARGE SCALE GENOMIC DNA]</scope>
    <source>
        <strain evidence="4">JN3 / isolate v23.1.3 / race Av1-4-5-6-7-8</strain>
    </source>
</reference>
<dbReference type="PANTHER" id="PTHR40260:SF2">
    <property type="entry name" value="BLR8190 PROTEIN"/>
    <property type="match status" value="1"/>
</dbReference>
<dbReference type="HOGENOM" id="CLU_115019_1_2_1"/>
<gene>
    <name evidence="3" type="ORF">LEMA_P023830.1</name>
</gene>
<dbReference type="InterPro" id="IPR011008">
    <property type="entry name" value="Dimeric_a/b-barrel"/>
</dbReference>
<dbReference type="EMBL" id="FP929127">
    <property type="protein sequence ID" value="CBX95231.1"/>
    <property type="molecule type" value="Genomic_DNA"/>
</dbReference>
<dbReference type="RefSeq" id="XP_003838710.1">
    <property type="nucleotide sequence ID" value="XM_003838662.1"/>
</dbReference>
<dbReference type="NCBIfam" id="TIGR02118">
    <property type="entry name" value="EthD family reductase"/>
    <property type="match status" value="1"/>
</dbReference>
<dbReference type="eggNOG" id="ENOG502SXKU">
    <property type="taxonomic scope" value="Eukaryota"/>
</dbReference>
<name>E4ZX21_LEPMJ</name>
<proteinExistence type="inferred from homology"/>
<evidence type="ECO:0000313" key="3">
    <source>
        <dbReference type="EMBL" id="CBX95231.1"/>
    </source>
</evidence>
<protein>
    <submittedName>
        <fullName evidence="3">Similar to ethyl tert-butyl ether degradation ethD</fullName>
    </submittedName>
</protein>
<evidence type="ECO:0000256" key="1">
    <source>
        <dbReference type="ARBA" id="ARBA00005986"/>
    </source>
</evidence>
<dbReference type="Gene3D" id="3.30.70.100">
    <property type="match status" value="1"/>
</dbReference>
<dbReference type="Pfam" id="PF07110">
    <property type="entry name" value="EthD"/>
    <property type="match status" value="1"/>
</dbReference>
<keyword evidence="4" id="KW-1185">Reference proteome</keyword>
<dbReference type="OMA" id="YLATHMP"/>
<dbReference type="AlphaFoldDB" id="E4ZX21"/>
<dbReference type="PANTHER" id="PTHR40260">
    <property type="entry name" value="BLR8190 PROTEIN"/>
    <property type="match status" value="1"/>
</dbReference>
<organism evidence="4">
    <name type="scientific">Leptosphaeria maculans (strain JN3 / isolate v23.1.3 / race Av1-4-5-6-7-8)</name>
    <name type="common">Blackleg fungus</name>
    <name type="synonym">Phoma lingam</name>
    <dbReference type="NCBI Taxonomy" id="985895"/>
    <lineage>
        <taxon>Eukaryota</taxon>
        <taxon>Fungi</taxon>
        <taxon>Dikarya</taxon>
        <taxon>Ascomycota</taxon>
        <taxon>Pezizomycotina</taxon>
        <taxon>Dothideomycetes</taxon>
        <taxon>Pleosporomycetidae</taxon>
        <taxon>Pleosporales</taxon>
        <taxon>Pleosporineae</taxon>
        <taxon>Leptosphaeriaceae</taxon>
        <taxon>Plenodomus</taxon>
        <taxon>Plenodomus lingam/Leptosphaeria maculans species complex</taxon>
    </lineage>
</organism>
<dbReference type="Proteomes" id="UP000002668">
    <property type="component" value="Genome"/>
</dbReference>